<comment type="caution">
    <text evidence="1">The sequence shown here is derived from an EMBL/GenBank/DDBJ whole genome shotgun (WGS) entry which is preliminary data.</text>
</comment>
<dbReference type="AlphaFoldDB" id="A0A1Y1S4X2"/>
<accession>A0A1Y1S4X2</accession>
<reference evidence="1 2" key="1">
    <citation type="journal article" date="2017" name="Environ. Microbiol.">
        <title>Decay of the glycolytic pathway and adaptation to intranuclear parasitism within Enterocytozoonidae microsporidia.</title>
        <authorList>
            <person name="Wiredu Boakye D."/>
            <person name="Jaroenlak P."/>
            <person name="Prachumwat A."/>
            <person name="Williams T.A."/>
            <person name="Bateman K.S."/>
            <person name="Itsathitphaisarn O."/>
            <person name="Sritunyalucksana K."/>
            <person name="Paszkiewicz K.H."/>
            <person name="Moore K.A."/>
            <person name="Stentiford G.D."/>
            <person name="Williams B.A."/>
        </authorList>
    </citation>
    <scope>NUCLEOTIDE SEQUENCE [LARGE SCALE GENOMIC DNA]</scope>
    <source>
        <strain evidence="1 2">GB1</strain>
    </source>
</reference>
<name>A0A1Y1S4X2_9MICR</name>
<evidence type="ECO:0000313" key="2">
    <source>
        <dbReference type="Proteomes" id="UP000192639"/>
    </source>
</evidence>
<keyword evidence="2" id="KW-1185">Reference proteome</keyword>
<dbReference type="VEuPathDB" id="MicrosporidiaDB:ECANGB1_2238"/>
<sequence>MSDYFAPLRFIKNHPESSSTIKHIVTKDIDGIKGAATLSALHGIKHKVCIELKNSSQTIFTSRFPVQLNDSFYNISELMHIRLGTVHLTSVHTLTYFIVVGEPWPYVTDKNRHKSKYSTGNKQDSKRFFNRLLTAAERIFTKLSKEYSLANATIRFTPNNEITAIADEAMLKTLLRNLAKEFETETFLFFEAYNMKQETTHYFLDPFERIIENHYDPAVITLYVDASVNYAHRGRKLLFLKEFTTNAHKIGLATYKPFMLPEIHNIHGYTLRINRDRTRLLSKCSTLSKVNFYNSLSNTILIPAFRKKAYPVCSVSVLILNFFGISFAKKYDFNRKMKYKKEFETAIHMLEKNKQSSYTFRFEATVTYNNLDKYLNFIYENVENDHFHEFEQHDICRIFKNVLEYVYNQIFNEVNSDIRSYIRRILCEIFLFEFFLRGGRNKRVLHKEYADILLQISTLKEFDHVLQSKAFDNKDHQLHVLDAVILENVQLAHYDLLIDFYRITKNQYYSIIIDEDEGSQFVELVVNTLLYELLQKHISQHNISTYNITIDTFKRYIRTNRTVSPNEIATLYFSDAYKHTYAYCAWHFYIYMFNEERCLALFEQALGDEHIVTFWYKTQLRIYDLFSITFTKYAADYEENVLQRYKKYQTMFTHHFYYEHDWHRELPNRFPITLVELVFFNLVLGTDPFGKFVQQKLIENLGLPYAYYLPHKTRLHSMNVRKFKFNNAVDGQYADVYTYLYDICKFNFTTMFKYLLHMQMRFKTPSQLLALSHIYHKHKGDDINSYSFQEINDLFDIQSKVTNEDLNSVEWVLSEIHVDYVDNRLYLNMIQENSGHTEDAFINTDELDVKQQSIDVDNDDGCHSVEFAADDTPILEQPLTTPKTETSTGGVKHATFDISDTESDCIVLYTSLKGVQGRRRK</sequence>
<evidence type="ECO:0000313" key="1">
    <source>
        <dbReference type="EMBL" id="ORD93443.1"/>
    </source>
</evidence>
<organism evidence="1 2">
    <name type="scientific">Enterospora canceri</name>
    <dbReference type="NCBI Taxonomy" id="1081671"/>
    <lineage>
        <taxon>Eukaryota</taxon>
        <taxon>Fungi</taxon>
        <taxon>Fungi incertae sedis</taxon>
        <taxon>Microsporidia</taxon>
        <taxon>Enterocytozoonidae</taxon>
        <taxon>Enterospora</taxon>
    </lineage>
</organism>
<gene>
    <name evidence="1" type="ORF">ECANGB1_2238</name>
</gene>
<proteinExistence type="predicted"/>
<dbReference type="Proteomes" id="UP000192639">
    <property type="component" value="Unassembled WGS sequence"/>
</dbReference>
<protein>
    <submittedName>
        <fullName evidence="1">Uncharacterized protein</fullName>
    </submittedName>
</protein>
<dbReference type="EMBL" id="LWDP01000082">
    <property type="protein sequence ID" value="ORD93443.1"/>
    <property type="molecule type" value="Genomic_DNA"/>
</dbReference>